<evidence type="ECO:0000313" key="5">
    <source>
        <dbReference type="Proteomes" id="UP001165678"/>
    </source>
</evidence>
<dbReference type="Pfam" id="PF01458">
    <property type="entry name" value="SUFBD_core"/>
    <property type="match status" value="1"/>
</dbReference>
<gene>
    <name evidence="4" type="primary">sufD</name>
    <name evidence="4" type="ORF">OQ287_10560</name>
</gene>
<dbReference type="GO" id="GO:0016226">
    <property type="term" value="P:iron-sulfur cluster assembly"/>
    <property type="evidence" value="ECO:0007669"/>
    <property type="project" value="InterPro"/>
</dbReference>
<evidence type="ECO:0000256" key="1">
    <source>
        <dbReference type="ARBA" id="ARBA00043967"/>
    </source>
</evidence>
<dbReference type="InterPro" id="IPR000825">
    <property type="entry name" value="SUF_FeS_clus_asmbl_SufBD_core"/>
</dbReference>
<comment type="caution">
    <text evidence="4">The sequence shown here is derived from an EMBL/GenBank/DDBJ whole genome shotgun (WGS) entry which is preliminary data.</text>
</comment>
<organism evidence="4 5">
    <name type="scientific">Larsenimonas rhizosphaerae</name>
    <dbReference type="NCBI Taxonomy" id="2944682"/>
    <lineage>
        <taxon>Bacteria</taxon>
        <taxon>Pseudomonadati</taxon>
        <taxon>Pseudomonadota</taxon>
        <taxon>Gammaproteobacteria</taxon>
        <taxon>Oceanospirillales</taxon>
        <taxon>Halomonadaceae</taxon>
        <taxon>Larsenimonas</taxon>
    </lineage>
</organism>
<dbReference type="NCBIfam" id="TIGR01981">
    <property type="entry name" value="sufD"/>
    <property type="match status" value="1"/>
</dbReference>
<accession>A0AA41ZG68</accession>
<dbReference type="Proteomes" id="UP001165678">
    <property type="component" value="Unassembled WGS sequence"/>
</dbReference>
<dbReference type="InterPro" id="IPR011542">
    <property type="entry name" value="SUF_FeS_clus_asmbl_SufD"/>
</dbReference>
<dbReference type="PANTHER" id="PTHR43575">
    <property type="entry name" value="PROTEIN ABCI7, CHLOROPLASTIC"/>
    <property type="match status" value="1"/>
</dbReference>
<proteinExistence type="inferred from homology"/>
<dbReference type="AlphaFoldDB" id="A0AA41ZG68"/>
<dbReference type="InterPro" id="IPR055346">
    <property type="entry name" value="Fe-S_cluster_assembly_SufBD"/>
</dbReference>
<feature type="domain" description="SUF system FeS cluster assembly SufBD core" evidence="2">
    <location>
        <begin position="177"/>
        <end position="403"/>
    </location>
</feature>
<protein>
    <submittedName>
        <fullName evidence="4">Fe-S cluster assembly protein SufD</fullName>
    </submittedName>
</protein>
<dbReference type="RefSeq" id="WP_250939519.1">
    <property type="nucleotide sequence ID" value="NZ_JAMLJK010000005.1"/>
</dbReference>
<reference evidence="4" key="1">
    <citation type="submission" date="2022-11" db="EMBL/GenBank/DDBJ databases">
        <title>Larsenimonas rhizosphaerae sp. nov., isolated from a tidal mudflat.</title>
        <authorList>
            <person name="Lee S.D."/>
            <person name="Kim I.S."/>
        </authorList>
    </citation>
    <scope>NUCLEOTIDE SEQUENCE</scope>
    <source>
        <strain evidence="4">GH2-1</strain>
    </source>
</reference>
<name>A0AA41ZG68_9GAMM</name>
<keyword evidence="5" id="KW-1185">Reference proteome</keyword>
<evidence type="ECO:0000313" key="4">
    <source>
        <dbReference type="EMBL" id="MCX2524679.1"/>
    </source>
</evidence>
<evidence type="ECO:0000259" key="3">
    <source>
        <dbReference type="Pfam" id="PF19295"/>
    </source>
</evidence>
<dbReference type="InterPro" id="IPR045595">
    <property type="entry name" value="SufBD_N"/>
</dbReference>
<evidence type="ECO:0000259" key="2">
    <source>
        <dbReference type="Pfam" id="PF01458"/>
    </source>
</evidence>
<dbReference type="Pfam" id="PF19295">
    <property type="entry name" value="SufBD_N"/>
    <property type="match status" value="1"/>
</dbReference>
<comment type="similarity">
    <text evidence="1">Belongs to the iron-sulfur cluster assembly SufBD family.</text>
</comment>
<sequence length="443" mass="48674">MSQVQGFLDQLGARQPLDAEPSWIAARRQAGAARFEAVGFPGRKDEEWKYTDVSAIARQSFTLADSNELSAEQCDAFSIGIDAYRLVFVDGIFNSSLSDVDALGSDVTVEPLSRALADNHEAVGGQLGRLNNVDFSPFSALNTAFMGEGAVIRIGRRVVLDKPVYLLFVSRHHETPVMSHPRILIDAASQSQVTVIEHYTGDSEAANLTNVVSEVFTGKGAQVVHYRLQEAATSEFHISSLHIEQTRDSHFRSFNLNLGAAIARNDIVAELNDENAVCDYYGLFFGRGRQHMDNHTKVHHNAPRTFSNENYKGILDDRARGVFNGLVHIKRDAQQVRGYQSNANLLLSDRAEIDTKPELLIYADDVQCSHGTTTGQLDEKAIFALRARGIDEAMARGLLTLAFAGEVMESVTLPSIATRIERAVAGKLPDRFNLQDLVEAADA</sequence>
<dbReference type="SUPFAM" id="SSF101960">
    <property type="entry name" value="Stabilizer of iron transporter SufD"/>
    <property type="match status" value="1"/>
</dbReference>
<feature type="domain" description="SUF system FeS cluster assembly SufBD N-terminal" evidence="3">
    <location>
        <begin position="22"/>
        <end position="164"/>
    </location>
</feature>
<dbReference type="EMBL" id="JAPIVE010000003">
    <property type="protein sequence ID" value="MCX2524679.1"/>
    <property type="molecule type" value="Genomic_DNA"/>
</dbReference>
<dbReference type="InterPro" id="IPR037284">
    <property type="entry name" value="SUF_FeS_clus_asmbl_SufBD_sf"/>
</dbReference>
<dbReference type="PANTHER" id="PTHR43575:SF1">
    <property type="entry name" value="PROTEIN ABCI7, CHLOROPLASTIC"/>
    <property type="match status" value="1"/>
</dbReference>